<reference evidence="2 3" key="1">
    <citation type="journal article" date="2010" name="Science">
        <title>Genomic comparison of the ants Camponotus floridanus and Harpegnathos saltator.</title>
        <authorList>
            <person name="Bonasio R."/>
            <person name="Zhang G."/>
            <person name="Ye C."/>
            <person name="Mutti N.S."/>
            <person name="Fang X."/>
            <person name="Qin N."/>
            <person name="Donahue G."/>
            <person name="Yang P."/>
            <person name="Li Q."/>
            <person name="Li C."/>
            <person name="Zhang P."/>
            <person name="Huang Z."/>
            <person name="Berger S.L."/>
            <person name="Reinberg D."/>
            <person name="Wang J."/>
            <person name="Liebig J."/>
        </authorList>
    </citation>
    <scope>NUCLEOTIDE SEQUENCE [LARGE SCALE GENOMIC DNA]</scope>
    <source>
        <strain evidence="2 3">R22 G/1</strain>
    </source>
</reference>
<dbReference type="EMBL" id="GL452274">
    <property type="protein sequence ID" value="EFN77648.1"/>
    <property type="molecule type" value="Genomic_DNA"/>
</dbReference>
<keyword evidence="1" id="KW-0175">Coiled coil</keyword>
<dbReference type="OrthoDB" id="7534440at2759"/>
<dbReference type="Proteomes" id="UP000008237">
    <property type="component" value="Unassembled WGS sequence"/>
</dbReference>
<dbReference type="OMA" id="EREINCC"/>
<evidence type="ECO:0000313" key="2">
    <source>
        <dbReference type="EMBL" id="EFN77648.1"/>
    </source>
</evidence>
<evidence type="ECO:0000313" key="3">
    <source>
        <dbReference type="Proteomes" id="UP000008237"/>
    </source>
</evidence>
<protein>
    <submittedName>
        <fullName evidence="2">Uncharacterized protein</fullName>
    </submittedName>
</protein>
<feature type="coiled-coil region" evidence="1">
    <location>
        <begin position="109"/>
        <end position="157"/>
    </location>
</feature>
<dbReference type="InParanoid" id="E2C332"/>
<feature type="coiled-coil region" evidence="1">
    <location>
        <begin position="18"/>
        <end position="52"/>
    </location>
</feature>
<keyword evidence="3" id="KW-1185">Reference proteome</keyword>
<proteinExistence type="predicted"/>
<gene>
    <name evidence="2" type="ORF">EAI_12077</name>
</gene>
<name>E2C332_HARSA</name>
<evidence type="ECO:0000256" key="1">
    <source>
        <dbReference type="SAM" id="Coils"/>
    </source>
</evidence>
<accession>E2C332</accession>
<dbReference type="AlphaFoldDB" id="E2C332"/>
<organism evidence="3">
    <name type="scientific">Harpegnathos saltator</name>
    <name type="common">Jerdon's jumping ant</name>
    <dbReference type="NCBI Taxonomy" id="610380"/>
    <lineage>
        <taxon>Eukaryota</taxon>
        <taxon>Metazoa</taxon>
        <taxon>Ecdysozoa</taxon>
        <taxon>Arthropoda</taxon>
        <taxon>Hexapoda</taxon>
        <taxon>Insecta</taxon>
        <taxon>Pterygota</taxon>
        <taxon>Neoptera</taxon>
        <taxon>Endopterygota</taxon>
        <taxon>Hymenoptera</taxon>
        <taxon>Apocrita</taxon>
        <taxon>Aculeata</taxon>
        <taxon>Formicoidea</taxon>
        <taxon>Formicidae</taxon>
        <taxon>Ponerinae</taxon>
        <taxon>Ponerini</taxon>
        <taxon>Harpegnathos</taxon>
    </lineage>
</organism>
<sequence>MIYTAAVPSTSGMMDFGSIDLANELNQIERNINCYKLKLKNCRDKYENVKMEICDVQQHRYKALFELNNTRMEEQILRGRLEKIHLSHETCVEKTGGYENLDERIQAIINDVTTQRNTLMQELIQLRKNADDNDRKLAQVKAMITEQEEKNATLLQELTKKFENTAFISEDTRKRINALLEHSKTDERSNTITNDTT</sequence>